<reference evidence="1" key="1">
    <citation type="submission" date="2021-06" db="EMBL/GenBank/DDBJ databases">
        <authorList>
            <person name="Kallberg Y."/>
            <person name="Tangrot J."/>
            <person name="Rosling A."/>
        </authorList>
    </citation>
    <scope>NUCLEOTIDE SEQUENCE</scope>
    <source>
        <strain evidence="1">BR232B</strain>
    </source>
</reference>
<gene>
    <name evidence="1" type="ORF">PBRASI_LOCUS2884</name>
</gene>
<sequence length="286" mass="32482">MSHARYSSDIWWARNLDRFDELVHKYPKLPTNPVEESSLPLKIGSKITIKNYNTFLENHGSAGYKFWFDKKTSDVFIIGMASTIHEAVVSLLQDYFKIPNNGVVVNPPIRVYGQPLHYEPGGTGLKIVPDVAVYPNIAFVLRPSASPVIPVPPSDLCMLRWMKEKYVRAVISIKILEERPMIREPVTGYFYKTMTAKLYHQGMDTQRWDFGNAKKYSRDPVNNPADCNAPNLPAFQITIPISEVFWDPPLFPIPLAYAPVVPATIVGNNFVIDLYQIQRIVLEASI</sequence>
<evidence type="ECO:0000313" key="2">
    <source>
        <dbReference type="Proteomes" id="UP000789739"/>
    </source>
</evidence>
<evidence type="ECO:0000313" key="1">
    <source>
        <dbReference type="EMBL" id="CAG8506502.1"/>
    </source>
</evidence>
<protein>
    <submittedName>
        <fullName evidence="1">802_t:CDS:1</fullName>
    </submittedName>
</protein>
<keyword evidence="2" id="KW-1185">Reference proteome</keyword>
<proteinExistence type="predicted"/>
<accession>A0A9N8ZTE4</accession>
<dbReference type="Proteomes" id="UP000789739">
    <property type="component" value="Unassembled WGS sequence"/>
</dbReference>
<dbReference type="OrthoDB" id="2431218at2759"/>
<dbReference type="EMBL" id="CAJVPI010000240">
    <property type="protein sequence ID" value="CAG8506502.1"/>
    <property type="molecule type" value="Genomic_DNA"/>
</dbReference>
<name>A0A9N8ZTE4_9GLOM</name>
<organism evidence="1 2">
    <name type="scientific">Paraglomus brasilianum</name>
    <dbReference type="NCBI Taxonomy" id="144538"/>
    <lineage>
        <taxon>Eukaryota</taxon>
        <taxon>Fungi</taxon>
        <taxon>Fungi incertae sedis</taxon>
        <taxon>Mucoromycota</taxon>
        <taxon>Glomeromycotina</taxon>
        <taxon>Glomeromycetes</taxon>
        <taxon>Paraglomerales</taxon>
        <taxon>Paraglomeraceae</taxon>
        <taxon>Paraglomus</taxon>
    </lineage>
</organism>
<dbReference type="AlphaFoldDB" id="A0A9N8ZTE4"/>
<comment type="caution">
    <text evidence="1">The sequence shown here is derived from an EMBL/GenBank/DDBJ whole genome shotgun (WGS) entry which is preliminary data.</text>
</comment>